<comment type="caution">
    <text evidence="4">The sequence shown here is derived from an EMBL/GenBank/DDBJ whole genome shotgun (WGS) entry which is preliminary data.</text>
</comment>
<protein>
    <submittedName>
        <fullName evidence="4">Uncharacterized protein</fullName>
    </submittedName>
</protein>
<gene>
    <name evidence="4" type="ORF">RclHR1_16290006</name>
</gene>
<evidence type="ECO:0000313" key="4">
    <source>
        <dbReference type="EMBL" id="GBB89560.1"/>
    </source>
</evidence>
<feature type="region of interest" description="Disordered" evidence="2">
    <location>
        <begin position="147"/>
        <end position="175"/>
    </location>
</feature>
<feature type="region of interest" description="Disordered" evidence="2">
    <location>
        <begin position="72"/>
        <end position="126"/>
    </location>
</feature>
<evidence type="ECO:0000313" key="5">
    <source>
        <dbReference type="Proteomes" id="UP000247702"/>
    </source>
</evidence>
<keyword evidence="5" id="KW-1185">Reference proteome</keyword>
<feature type="region of interest" description="Disordered" evidence="2">
    <location>
        <begin position="1"/>
        <end position="23"/>
    </location>
</feature>
<keyword evidence="1" id="KW-0175">Coiled coil</keyword>
<feature type="compositionally biased region" description="Polar residues" evidence="2">
    <location>
        <begin position="154"/>
        <end position="175"/>
    </location>
</feature>
<dbReference type="AlphaFoldDB" id="A0A2Z6QHA8"/>
<evidence type="ECO:0000256" key="3">
    <source>
        <dbReference type="SAM" id="Phobius"/>
    </source>
</evidence>
<evidence type="ECO:0000256" key="1">
    <source>
        <dbReference type="SAM" id="Coils"/>
    </source>
</evidence>
<reference evidence="4 5" key="1">
    <citation type="submission" date="2017-11" db="EMBL/GenBank/DDBJ databases">
        <title>The genome of Rhizophagus clarus HR1 reveals common genetic basis of auxotrophy among arbuscular mycorrhizal fungi.</title>
        <authorList>
            <person name="Kobayashi Y."/>
        </authorList>
    </citation>
    <scope>NUCLEOTIDE SEQUENCE [LARGE SCALE GENOMIC DNA]</scope>
    <source>
        <strain evidence="4 5">HR1</strain>
    </source>
</reference>
<name>A0A2Z6QHA8_9GLOM</name>
<dbReference type="EMBL" id="BEXD01000701">
    <property type="protein sequence ID" value="GBB89560.1"/>
    <property type="molecule type" value="Genomic_DNA"/>
</dbReference>
<accession>A0A2Z6QHA8</accession>
<feature type="compositionally biased region" description="Polar residues" evidence="2">
    <location>
        <begin position="211"/>
        <end position="227"/>
    </location>
</feature>
<feature type="compositionally biased region" description="Polar residues" evidence="2">
    <location>
        <begin position="72"/>
        <end position="83"/>
    </location>
</feature>
<feature type="transmembrane region" description="Helical" evidence="3">
    <location>
        <begin position="477"/>
        <end position="500"/>
    </location>
</feature>
<feature type="compositionally biased region" description="Polar residues" evidence="2">
    <location>
        <begin position="243"/>
        <end position="262"/>
    </location>
</feature>
<sequence length="519" mass="58353">MGFEELFGKSSPGAQKDEITNANIRPKINNSSILGAAGQAFNQAKSDFSGNNVSGEKQGVINARTFHEKFKTYSSEITESPDPSDTSENLSDSDETESSDSSITRVEQDKNKVKTGLNLENPEVDKGARAKVSANMIISDFSNLQQSKHHQEQYENSSLTSPTAWVETSNESGRNNVLRRPRVKASTISEGNFSFQYKKSNIVNQPRKVSFDSNSDATLKSEQTYARSDTRSDVSWGSDPGKSLNNSNNQISPRQPKVRTTNSDFSSYLSQYQNDNYVHNVQQYNSTSSNNQKSWSDVTYGGPIESSTVVSHYSDPGPRKKISVSAQMNVNNDIEDYEEENAVEFDQELDELINMSSNPKIQRKFLDLKIANKSLLTLNNTLEETIKKQSSNLNTYESMSDVQQLQLDHITKVEELMRELSIKISSQELEIRNLKNKLDDNSEQQQKSTRVSLFYDPRNLPMNTLPNIIFDRVYEDIVILFSVVVSLIYTIYILPIIVTAKTAKLLADKSRTKILEITG</sequence>
<dbReference type="Proteomes" id="UP000247702">
    <property type="component" value="Unassembled WGS sequence"/>
</dbReference>
<organism evidence="4 5">
    <name type="scientific">Rhizophagus clarus</name>
    <dbReference type="NCBI Taxonomy" id="94130"/>
    <lineage>
        <taxon>Eukaryota</taxon>
        <taxon>Fungi</taxon>
        <taxon>Fungi incertae sedis</taxon>
        <taxon>Mucoromycota</taxon>
        <taxon>Glomeromycotina</taxon>
        <taxon>Glomeromycetes</taxon>
        <taxon>Glomerales</taxon>
        <taxon>Glomeraceae</taxon>
        <taxon>Rhizophagus</taxon>
    </lineage>
</organism>
<keyword evidence="3" id="KW-0472">Membrane</keyword>
<evidence type="ECO:0000256" key="2">
    <source>
        <dbReference type="SAM" id="MobiDB-lite"/>
    </source>
</evidence>
<feature type="coiled-coil region" evidence="1">
    <location>
        <begin position="379"/>
        <end position="444"/>
    </location>
</feature>
<keyword evidence="3" id="KW-1133">Transmembrane helix</keyword>
<feature type="region of interest" description="Disordered" evidence="2">
    <location>
        <begin position="208"/>
        <end position="262"/>
    </location>
</feature>
<proteinExistence type="predicted"/>
<keyword evidence="3" id="KW-0812">Transmembrane</keyword>